<evidence type="ECO:0000259" key="7">
    <source>
        <dbReference type="PROSITE" id="PS50011"/>
    </source>
</evidence>
<keyword evidence="5 6" id="KW-0067">ATP-binding</keyword>
<evidence type="ECO:0000313" key="8">
    <source>
        <dbReference type="EMBL" id="GMI05915.1"/>
    </source>
</evidence>
<proteinExistence type="predicted"/>
<dbReference type="Proteomes" id="UP001165160">
    <property type="component" value="Unassembled WGS sequence"/>
</dbReference>
<feature type="domain" description="Protein kinase" evidence="7">
    <location>
        <begin position="27"/>
        <end position="310"/>
    </location>
</feature>
<keyword evidence="3 6" id="KW-0547">Nucleotide-binding</keyword>
<dbReference type="InterPro" id="IPR008271">
    <property type="entry name" value="Ser/Thr_kinase_AS"/>
</dbReference>
<keyword evidence="2" id="KW-0808">Transferase</keyword>
<gene>
    <name evidence="8" type="ORF">TrVE_jg410</name>
</gene>
<reference evidence="9" key="1">
    <citation type="journal article" date="2023" name="Commun. Biol.">
        <title>Genome analysis of Parmales, the sister group of diatoms, reveals the evolutionary specialization of diatoms from phago-mixotrophs to photoautotrophs.</title>
        <authorList>
            <person name="Ban H."/>
            <person name="Sato S."/>
            <person name="Yoshikawa S."/>
            <person name="Yamada K."/>
            <person name="Nakamura Y."/>
            <person name="Ichinomiya M."/>
            <person name="Sato N."/>
            <person name="Blanc-Mathieu R."/>
            <person name="Endo H."/>
            <person name="Kuwata A."/>
            <person name="Ogata H."/>
        </authorList>
    </citation>
    <scope>NUCLEOTIDE SEQUENCE [LARGE SCALE GENOMIC DNA]</scope>
    <source>
        <strain evidence="9">NIES 3699</strain>
    </source>
</reference>
<dbReference type="PANTHER" id="PTHR24349">
    <property type="entry name" value="SERINE/THREONINE-PROTEIN KINASE"/>
    <property type="match status" value="1"/>
</dbReference>
<evidence type="ECO:0000256" key="5">
    <source>
        <dbReference type="ARBA" id="ARBA00022840"/>
    </source>
</evidence>
<feature type="binding site" evidence="6">
    <location>
        <position position="61"/>
    </location>
    <ligand>
        <name>ATP</name>
        <dbReference type="ChEBI" id="CHEBI:30616"/>
    </ligand>
</feature>
<dbReference type="GO" id="GO:0004674">
    <property type="term" value="F:protein serine/threonine kinase activity"/>
    <property type="evidence" value="ECO:0007669"/>
    <property type="project" value="UniProtKB-KW"/>
</dbReference>
<dbReference type="PROSITE" id="PS00108">
    <property type="entry name" value="PROTEIN_KINASE_ST"/>
    <property type="match status" value="1"/>
</dbReference>
<dbReference type="AlphaFoldDB" id="A0A9W7CA21"/>
<comment type="caution">
    <text evidence="8">The sequence shown here is derived from an EMBL/GenBank/DDBJ whole genome shotgun (WGS) entry which is preliminary data.</text>
</comment>
<evidence type="ECO:0000256" key="6">
    <source>
        <dbReference type="PROSITE-ProRule" id="PRU10141"/>
    </source>
</evidence>
<dbReference type="GO" id="GO:0005524">
    <property type="term" value="F:ATP binding"/>
    <property type="evidence" value="ECO:0007669"/>
    <property type="project" value="UniProtKB-UniRule"/>
</dbReference>
<dbReference type="Gene3D" id="3.30.200.20">
    <property type="entry name" value="Phosphorylase Kinase, domain 1"/>
    <property type="match status" value="1"/>
</dbReference>
<dbReference type="InterPro" id="IPR017441">
    <property type="entry name" value="Protein_kinase_ATP_BS"/>
</dbReference>
<evidence type="ECO:0000256" key="3">
    <source>
        <dbReference type="ARBA" id="ARBA00022741"/>
    </source>
</evidence>
<keyword evidence="9" id="KW-1185">Reference proteome</keyword>
<dbReference type="SMART" id="SM00220">
    <property type="entry name" value="S_TKc"/>
    <property type="match status" value="1"/>
</dbReference>
<name>A0A9W7CA21_9STRA</name>
<dbReference type="PROSITE" id="PS00107">
    <property type="entry name" value="PROTEIN_KINASE_ATP"/>
    <property type="match status" value="1"/>
</dbReference>
<accession>A0A9W7CA21</accession>
<evidence type="ECO:0000256" key="4">
    <source>
        <dbReference type="ARBA" id="ARBA00022777"/>
    </source>
</evidence>
<dbReference type="EMBL" id="BRXX01000339">
    <property type="protein sequence ID" value="GMI05915.1"/>
    <property type="molecule type" value="Genomic_DNA"/>
</dbReference>
<keyword evidence="4" id="KW-0418">Kinase</keyword>
<protein>
    <recommendedName>
        <fullName evidence="7">Protein kinase domain-containing protein</fullName>
    </recommendedName>
</protein>
<sequence>MGGCTSIGSSNTITRPDGNGVDFLKIYDFLEEVGRGQFAAVHKVRLHSCPSKCFAAKVIKKGVTFVDGVVHTPLSKEALSREVDILRVLEGKKNVVNLHSVFESPAKIFIVTELCAGGDLFTYLSSQRSGKISFGDLSWIGYQLLSAVDFCHAHHIMHRDIKPENIMFKHQMDQSPLKLIDFGCGCFMNKKQGGERAHSKDSDENEIEFATVFAGTPFYVAPEVFGGCYSYSADVWSIGVIMAVIMAGYPATDVQEAFDLMQEIQGRDLRNFPGMPSNLPEAYFDFLDRLLNVNANRRESTASLMKHDFTRTAHDFGTSEDSQQLLQAHGADGKKKRRPSFLDDELTQSIGRHCTYLNFLHFQTKAAVLIAASLTQAQLLKLLVVLEASTMGDLGIVTLWEVREALNSIGEVDLLEDFGQEGRTYNRYAFELAKLKNLVTNYAQVPVPKSPRNRNSTMVAGAGLGLPAAGNSAQFLNIGTEVGAKKFTKKKKFDLGGSVHGTRAFG</sequence>
<keyword evidence="1" id="KW-0723">Serine/threonine-protein kinase</keyword>
<dbReference type="PROSITE" id="PS50011">
    <property type="entry name" value="PROTEIN_KINASE_DOM"/>
    <property type="match status" value="1"/>
</dbReference>
<dbReference type="InterPro" id="IPR050205">
    <property type="entry name" value="CDPK_Ser/Thr_kinases"/>
</dbReference>
<evidence type="ECO:0000313" key="9">
    <source>
        <dbReference type="Proteomes" id="UP001165160"/>
    </source>
</evidence>
<evidence type="ECO:0000256" key="1">
    <source>
        <dbReference type="ARBA" id="ARBA00022527"/>
    </source>
</evidence>
<dbReference type="SUPFAM" id="SSF56112">
    <property type="entry name" value="Protein kinase-like (PK-like)"/>
    <property type="match status" value="1"/>
</dbReference>
<dbReference type="Pfam" id="PF00069">
    <property type="entry name" value="Pkinase"/>
    <property type="match status" value="1"/>
</dbReference>
<evidence type="ECO:0000256" key="2">
    <source>
        <dbReference type="ARBA" id="ARBA00022679"/>
    </source>
</evidence>
<dbReference type="InterPro" id="IPR000719">
    <property type="entry name" value="Prot_kinase_dom"/>
</dbReference>
<organism evidence="8 9">
    <name type="scientific">Triparma verrucosa</name>
    <dbReference type="NCBI Taxonomy" id="1606542"/>
    <lineage>
        <taxon>Eukaryota</taxon>
        <taxon>Sar</taxon>
        <taxon>Stramenopiles</taxon>
        <taxon>Ochrophyta</taxon>
        <taxon>Bolidophyceae</taxon>
        <taxon>Parmales</taxon>
        <taxon>Triparmaceae</taxon>
        <taxon>Triparma</taxon>
    </lineage>
</organism>
<dbReference type="InterPro" id="IPR011009">
    <property type="entry name" value="Kinase-like_dom_sf"/>
</dbReference>
<dbReference type="Gene3D" id="1.10.510.10">
    <property type="entry name" value="Transferase(Phosphotransferase) domain 1"/>
    <property type="match status" value="1"/>
</dbReference>